<dbReference type="SUPFAM" id="SSF50729">
    <property type="entry name" value="PH domain-like"/>
    <property type="match status" value="1"/>
</dbReference>
<keyword evidence="3" id="KW-1185">Reference proteome</keyword>
<feature type="non-terminal residue" evidence="2">
    <location>
        <position position="92"/>
    </location>
</feature>
<dbReference type="InterPro" id="IPR000299">
    <property type="entry name" value="FERM_domain"/>
</dbReference>
<evidence type="ECO:0000259" key="1">
    <source>
        <dbReference type="PROSITE" id="PS50057"/>
    </source>
</evidence>
<evidence type="ECO:0000313" key="3">
    <source>
        <dbReference type="Proteomes" id="UP001476798"/>
    </source>
</evidence>
<dbReference type="InterPro" id="IPR019747">
    <property type="entry name" value="FERM_CS"/>
</dbReference>
<dbReference type="PROSITE" id="PS50057">
    <property type="entry name" value="FERM_3"/>
    <property type="match status" value="1"/>
</dbReference>
<feature type="domain" description="FERM" evidence="1">
    <location>
        <begin position="1"/>
        <end position="92"/>
    </location>
</feature>
<dbReference type="Proteomes" id="UP001476798">
    <property type="component" value="Unassembled WGS sequence"/>
</dbReference>
<feature type="non-terminal residue" evidence="2">
    <location>
        <position position="1"/>
    </location>
</feature>
<dbReference type="InterPro" id="IPR019748">
    <property type="entry name" value="FERM_central"/>
</dbReference>
<dbReference type="InterPro" id="IPR011993">
    <property type="entry name" value="PH-like_dom_sf"/>
</dbReference>
<dbReference type="Pfam" id="PF00373">
    <property type="entry name" value="FERM_M"/>
    <property type="match status" value="1"/>
</dbReference>
<proteinExistence type="predicted"/>
<gene>
    <name evidence="2" type="primary">FRMD4A_1</name>
    <name evidence="2" type="ORF">GOODEAATRI_009387</name>
</gene>
<dbReference type="SUPFAM" id="SSF47031">
    <property type="entry name" value="Second domain of FERM"/>
    <property type="match status" value="1"/>
</dbReference>
<dbReference type="Gene3D" id="2.30.29.30">
    <property type="entry name" value="Pleckstrin-homology domain (PH domain)/Phosphotyrosine-binding domain (PTB)"/>
    <property type="match status" value="1"/>
</dbReference>
<dbReference type="PANTHER" id="PTHR46079">
    <property type="entry name" value="FERM DOMAIN-CONTAINING PROTEIN 4"/>
    <property type="match status" value="1"/>
</dbReference>
<dbReference type="InterPro" id="IPR035963">
    <property type="entry name" value="FERM_2"/>
</dbReference>
<protein>
    <submittedName>
        <fullName evidence="2">FERM domain-containing protein 4A</fullName>
    </submittedName>
</protein>
<accession>A0ABV0NIU1</accession>
<dbReference type="EMBL" id="JAHRIO010040503">
    <property type="protein sequence ID" value="MEQ2171307.1"/>
    <property type="molecule type" value="Genomic_DNA"/>
</dbReference>
<reference evidence="2 3" key="1">
    <citation type="submission" date="2021-06" db="EMBL/GenBank/DDBJ databases">
        <authorList>
            <person name="Palmer J.M."/>
        </authorList>
    </citation>
    <scope>NUCLEOTIDE SEQUENCE [LARGE SCALE GENOMIC DNA]</scope>
    <source>
        <strain evidence="2 3">GA_2019</strain>
        <tissue evidence="2">Muscle</tissue>
    </source>
</reference>
<comment type="caution">
    <text evidence="2">The sequence shown here is derived from an EMBL/GenBank/DDBJ whole genome shotgun (WGS) entry which is preliminary data.</text>
</comment>
<organism evidence="2 3">
    <name type="scientific">Goodea atripinnis</name>
    <dbReference type="NCBI Taxonomy" id="208336"/>
    <lineage>
        <taxon>Eukaryota</taxon>
        <taxon>Metazoa</taxon>
        <taxon>Chordata</taxon>
        <taxon>Craniata</taxon>
        <taxon>Vertebrata</taxon>
        <taxon>Euteleostomi</taxon>
        <taxon>Actinopterygii</taxon>
        <taxon>Neopterygii</taxon>
        <taxon>Teleostei</taxon>
        <taxon>Neoteleostei</taxon>
        <taxon>Acanthomorphata</taxon>
        <taxon>Ovalentaria</taxon>
        <taxon>Atherinomorphae</taxon>
        <taxon>Cyprinodontiformes</taxon>
        <taxon>Goodeidae</taxon>
        <taxon>Goodea</taxon>
    </lineage>
</organism>
<name>A0ABV0NIU1_9TELE</name>
<dbReference type="InterPro" id="IPR047176">
    <property type="entry name" value="FRMD4A/B"/>
</dbReference>
<evidence type="ECO:0000313" key="2">
    <source>
        <dbReference type="EMBL" id="MEQ2171307.1"/>
    </source>
</evidence>
<dbReference type="CDD" id="cd14473">
    <property type="entry name" value="FERM_B-lobe"/>
    <property type="match status" value="1"/>
</dbReference>
<dbReference type="PANTHER" id="PTHR46079:SF3">
    <property type="entry name" value="FERM DOMAIN-CONTAINING PROTEIN 4A"/>
    <property type="match status" value="1"/>
</dbReference>
<dbReference type="PROSITE" id="PS00661">
    <property type="entry name" value="FERM_2"/>
    <property type="match status" value="1"/>
</dbReference>
<sequence length="92" mass="10958">EDRVIEHYKKLSGQSRGQAIVNYMSIVESLPTYGVHYYGVKDKQGIPWWLGLSYKGIFQYDYQDKVKPRKGVCYTRERHLHSIRIDLYICDR</sequence>